<protein>
    <submittedName>
        <fullName evidence="4">Filamentation induced by cAMP protein fic</fullName>
    </submittedName>
</protein>
<evidence type="ECO:0000256" key="1">
    <source>
        <dbReference type="PIRSR" id="PIRSR640198-1"/>
    </source>
</evidence>
<dbReference type="Gene3D" id="1.10.3290.10">
    <property type="entry name" value="Fido-like domain"/>
    <property type="match status" value="1"/>
</dbReference>
<evidence type="ECO:0000259" key="3">
    <source>
        <dbReference type="PROSITE" id="PS51459"/>
    </source>
</evidence>
<evidence type="ECO:0000313" key="4">
    <source>
        <dbReference type="EMBL" id="QIP13746.1"/>
    </source>
</evidence>
<feature type="domain" description="Fido" evidence="3">
    <location>
        <begin position="93"/>
        <end position="242"/>
    </location>
</feature>
<dbReference type="AlphaFoldDB" id="A0A6G9AN28"/>
<feature type="active site" evidence="1">
    <location>
        <position position="184"/>
    </location>
</feature>
<gene>
    <name evidence="4" type="ORF">G8759_14540</name>
</gene>
<dbReference type="PANTHER" id="PTHR13504:SF38">
    <property type="entry name" value="FIDO DOMAIN-CONTAINING PROTEIN"/>
    <property type="match status" value="1"/>
</dbReference>
<organism evidence="4 5">
    <name type="scientific">Spirosoma aureum</name>
    <dbReference type="NCBI Taxonomy" id="2692134"/>
    <lineage>
        <taxon>Bacteria</taxon>
        <taxon>Pseudomonadati</taxon>
        <taxon>Bacteroidota</taxon>
        <taxon>Cytophagia</taxon>
        <taxon>Cytophagales</taxon>
        <taxon>Cytophagaceae</taxon>
        <taxon>Spirosoma</taxon>
    </lineage>
</organism>
<dbReference type="InterPro" id="IPR003812">
    <property type="entry name" value="Fido"/>
</dbReference>
<proteinExistence type="predicted"/>
<accession>A0A6G9AN28</accession>
<reference evidence="4 5" key="1">
    <citation type="submission" date="2020-03" db="EMBL/GenBank/DDBJ databases">
        <authorList>
            <person name="Kim M.K."/>
        </authorList>
    </citation>
    <scope>NUCLEOTIDE SEQUENCE [LARGE SCALE GENOMIC DNA]</scope>
    <source>
        <strain evidence="4 5">BT328</strain>
    </source>
</reference>
<dbReference type="KEGG" id="spib:G8759_14540"/>
<feature type="site" description="Important for autoinhibition of adenylyltransferase activity" evidence="2">
    <location>
        <position position="43"/>
    </location>
</feature>
<dbReference type="EMBL" id="CP050063">
    <property type="protein sequence ID" value="QIP13746.1"/>
    <property type="molecule type" value="Genomic_DNA"/>
</dbReference>
<evidence type="ECO:0000256" key="2">
    <source>
        <dbReference type="PIRSR" id="PIRSR640198-3"/>
    </source>
</evidence>
<keyword evidence="5" id="KW-1185">Reference proteome</keyword>
<dbReference type="PANTHER" id="PTHR13504">
    <property type="entry name" value="FIDO DOMAIN-CONTAINING PROTEIN DDB_G0283145"/>
    <property type="match status" value="1"/>
</dbReference>
<dbReference type="PROSITE" id="PS51459">
    <property type="entry name" value="FIDO"/>
    <property type="match status" value="1"/>
</dbReference>
<dbReference type="Proteomes" id="UP000501802">
    <property type="component" value="Chromosome"/>
</dbReference>
<dbReference type="InterPro" id="IPR040198">
    <property type="entry name" value="Fido_containing"/>
</dbReference>
<evidence type="ECO:0000313" key="5">
    <source>
        <dbReference type="Proteomes" id="UP000501802"/>
    </source>
</evidence>
<dbReference type="Pfam" id="PF02661">
    <property type="entry name" value="Fic"/>
    <property type="match status" value="1"/>
</dbReference>
<name>A0A6G9AN28_9BACT</name>
<dbReference type="RefSeq" id="WP_167209111.1">
    <property type="nucleotide sequence ID" value="NZ_CP050063.1"/>
</dbReference>
<dbReference type="SUPFAM" id="SSF140931">
    <property type="entry name" value="Fic-like"/>
    <property type="match status" value="1"/>
</dbReference>
<dbReference type="InterPro" id="IPR036597">
    <property type="entry name" value="Fido-like_dom_sf"/>
</dbReference>
<sequence length="262" mass="29272">MPDTSIPSTLPQLLDGYRKAVTDGNTNRMNELVRLTYYSTVIEGSSLTFAQTRNLIRNGQPILDKPLTDQGRIIDHHQALEQILSMASQREPLNRNALQEVAATLMAQSGGLIYSLLSSFDTRQGDLRIDSAMVGRRIVVAAHKLPAAIDELLKGINTRIHQLHTPRQVYDLSFETHFQLLTLHPFGAGNGPMARLLMNYVQHYHQLPLSQVYVGSRAAYLSSLESSWSQKTTVPIVDFMHSQLLRLLAEGLARSADEQDLD</sequence>